<feature type="transmembrane region" description="Helical" evidence="4">
    <location>
        <begin position="149"/>
        <end position="171"/>
    </location>
</feature>
<feature type="transmembrane region" description="Helical" evidence="4">
    <location>
        <begin position="284"/>
        <end position="303"/>
    </location>
</feature>
<dbReference type="SUPFAM" id="SSF48452">
    <property type="entry name" value="TPR-like"/>
    <property type="match status" value="1"/>
</dbReference>
<evidence type="ECO:0000313" key="6">
    <source>
        <dbReference type="Proteomes" id="UP000316852"/>
    </source>
</evidence>
<name>A0A538T5H0_UNCEI</name>
<evidence type="ECO:0000256" key="4">
    <source>
        <dbReference type="SAM" id="Phobius"/>
    </source>
</evidence>
<keyword evidence="4" id="KW-0812">Transmembrane</keyword>
<accession>A0A538T5H0</accession>
<dbReference type="GO" id="GO:0000030">
    <property type="term" value="F:mannosyltransferase activity"/>
    <property type="evidence" value="ECO:0007669"/>
    <property type="project" value="TreeGrafter"/>
</dbReference>
<dbReference type="PANTHER" id="PTHR44227:SF3">
    <property type="entry name" value="PROTEIN O-MANNOSYL-TRANSFERASE TMTC4"/>
    <property type="match status" value="1"/>
</dbReference>
<feature type="transmembrane region" description="Helical" evidence="4">
    <location>
        <begin position="225"/>
        <end position="249"/>
    </location>
</feature>
<comment type="caution">
    <text evidence="5">The sequence shown here is derived from an EMBL/GenBank/DDBJ whole genome shotgun (WGS) entry which is preliminary data.</text>
</comment>
<dbReference type="GO" id="GO:0030968">
    <property type="term" value="P:endoplasmic reticulum unfolded protein response"/>
    <property type="evidence" value="ECO:0007669"/>
    <property type="project" value="TreeGrafter"/>
</dbReference>
<feature type="repeat" description="TPR" evidence="3">
    <location>
        <begin position="423"/>
        <end position="456"/>
    </location>
</feature>
<dbReference type="Proteomes" id="UP000316852">
    <property type="component" value="Unassembled WGS sequence"/>
</dbReference>
<feature type="repeat" description="TPR" evidence="3">
    <location>
        <begin position="457"/>
        <end position="490"/>
    </location>
</feature>
<proteinExistence type="predicted"/>
<dbReference type="Pfam" id="PF00515">
    <property type="entry name" value="TPR_1"/>
    <property type="match status" value="1"/>
</dbReference>
<dbReference type="InterPro" id="IPR019734">
    <property type="entry name" value="TPR_rpt"/>
</dbReference>
<feature type="repeat" description="TPR" evidence="3">
    <location>
        <begin position="491"/>
        <end position="524"/>
    </location>
</feature>
<gene>
    <name evidence="5" type="ORF">E6K76_06495</name>
</gene>
<dbReference type="PROSITE" id="PS50005">
    <property type="entry name" value="TPR"/>
    <property type="match status" value="3"/>
</dbReference>
<keyword evidence="4" id="KW-0472">Membrane</keyword>
<reference evidence="5 6" key="1">
    <citation type="journal article" date="2019" name="Nat. Microbiol.">
        <title>Mediterranean grassland soil C-N compound turnover is dependent on rainfall and depth, and is mediated by genomically divergent microorganisms.</title>
        <authorList>
            <person name="Diamond S."/>
            <person name="Andeer P.F."/>
            <person name="Li Z."/>
            <person name="Crits-Christoph A."/>
            <person name="Burstein D."/>
            <person name="Anantharaman K."/>
            <person name="Lane K.R."/>
            <person name="Thomas B.C."/>
            <person name="Pan C."/>
            <person name="Northen T.R."/>
            <person name="Banfield J.F."/>
        </authorList>
    </citation>
    <scope>NUCLEOTIDE SEQUENCE [LARGE SCALE GENOMIC DNA]</scope>
    <source>
        <strain evidence="5">WS_6</strain>
    </source>
</reference>
<evidence type="ECO:0000313" key="5">
    <source>
        <dbReference type="EMBL" id="TMQ58867.1"/>
    </source>
</evidence>
<protein>
    <submittedName>
        <fullName evidence="5">Tetratricopeptide repeat protein</fullName>
    </submittedName>
</protein>
<dbReference type="GO" id="GO:0035269">
    <property type="term" value="P:protein O-linked glycosylation via mannose"/>
    <property type="evidence" value="ECO:0007669"/>
    <property type="project" value="TreeGrafter"/>
</dbReference>
<dbReference type="PANTHER" id="PTHR44227">
    <property type="match status" value="1"/>
</dbReference>
<keyword evidence="4" id="KW-1133">Transmembrane helix</keyword>
<organism evidence="5 6">
    <name type="scientific">Eiseniibacteriota bacterium</name>
    <dbReference type="NCBI Taxonomy" id="2212470"/>
    <lineage>
        <taxon>Bacteria</taxon>
        <taxon>Candidatus Eiseniibacteriota</taxon>
    </lineage>
</organism>
<evidence type="ECO:0000256" key="2">
    <source>
        <dbReference type="ARBA" id="ARBA00022803"/>
    </source>
</evidence>
<evidence type="ECO:0000256" key="3">
    <source>
        <dbReference type="PROSITE-ProRule" id="PRU00339"/>
    </source>
</evidence>
<dbReference type="Pfam" id="PF13181">
    <property type="entry name" value="TPR_8"/>
    <property type="match status" value="2"/>
</dbReference>
<keyword evidence="1" id="KW-0677">Repeat</keyword>
<feature type="transmembrane region" description="Helical" evidence="4">
    <location>
        <begin position="191"/>
        <end position="213"/>
    </location>
</feature>
<dbReference type="EMBL" id="VBOW01000028">
    <property type="protein sequence ID" value="TMQ58867.1"/>
    <property type="molecule type" value="Genomic_DNA"/>
</dbReference>
<dbReference type="InterPro" id="IPR052346">
    <property type="entry name" value="O-mannosyl-transferase_TMTC"/>
</dbReference>
<dbReference type="InterPro" id="IPR011990">
    <property type="entry name" value="TPR-like_helical_dom_sf"/>
</dbReference>
<evidence type="ECO:0000256" key="1">
    <source>
        <dbReference type="ARBA" id="ARBA00022737"/>
    </source>
</evidence>
<sequence length="609" mass="69205">MYLPSLDNGFINWDDNSYVTENPAIAQPSLHDLTVPVGGNYHPLTMVSLMLNYRLSGLNPASYHWLNLLIHLANTALVFVFIRRLSGGRFWTTIASSLFFGIHPTHVESVAWVSERKDVLYAFFYLTSLILYLRYLGSGRVRWLILTPFAFLLSLASKPAAVVLPLSLLAIDYFRRRPWSLSLALEKAPFFAISIAAGLLTIHAQHLAGATSASELYSPFKKMLFASYATAMYVVKLFLPVHLSAIYPYPRYTLTTLGPKFYIALAALAILLPAILYFCRHVRVVLFGLAFFFINIVLVLQLFTVGTSVMADRYTYLPYIGLIFALAWWLDESPGPKLARLPVRPLVAGGLLLLFPFSLVQTWKRCDVWQDPETFWNDTIQKYPRQIVDAYNNRANYYYRSAKRVDDALADYDQALALNPRVPRTWMNKGMVLAEQNRNDSALVCFDHVLELQPEHTDALNNRGGIKFRMGDLTGAVDDFSRAIELKPDFWYAYTNRGLAYFHLGEYEKSIADWRRATELQPNNPTTYQTFGSIGEALLQLNRPREAVAEYDKAIRSAPPGDERLAAYYLNRSNARWALNDRGEALRDALEAQRLGAKVDPAYLRRLGK</sequence>
<dbReference type="PROSITE" id="PS50293">
    <property type="entry name" value="TPR_REGION"/>
    <property type="match status" value="1"/>
</dbReference>
<feature type="transmembrane region" description="Helical" evidence="4">
    <location>
        <begin position="89"/>
        <end position="107"/>
    </location>
</feature>
<dbReference type="Gene3D" id="1.25.40.10">
    <property type="entry name" value="Tetratricopeptide repeat domain"/>
    <property type="match status" value="3"/>
</dbReference>
<feature type="transmembrane region" description="Helical" evidence="4">
    <location>
        <begin position="261"/>
        <end position="279"/>
    </location>
</feature>
<keyword evidence="2 3" id="KW-0802">TPR repeat</keyword>
<dbReference type="AlphaFoldDB" id="A0A538T5H0"/>
<dbReference type="SMART" id="SM00028">
    <property type="entry name" value="TPR"/>
    <property type="match status" value="6"/>
</dbReference>
<dbReference type="Pfam" id="PF13432">
    <property type="entry name" value="TPR_16"/>
    <property type="match status" value="1"/>
</dbReference>
<feature type="transmembrane region" description="Helical" evidence="4">
    <location>
        <begin position="63"/>
        <end position="82"/>
    </location>
</feature>
<feature type="transmembrane region" description="Helical" evidence="4">
    <location>
        <begin position="119"/>
        <end position="137"/>
    </location>
</feature>